<evidence type="ECO:0000256" key="2">
    <source>
        <dbReference type="ARBA" id="ARBA00023002"/>
    </source>
</evidence>
<dbReference type="RefSeq" id="WP_089780047.1">
    <property type="nucleotide sequence ID" value="NZ_CABLRR010000003.1"/>
</dbReference>
<dbReference type="Pfam" id="PF01408">
    <property type="entry name" value="GFO_IDH_MocA"/>
    <property type="match status" value="1"/>
</dbReference>
<organism evidence="5 6">
    <name type="scientific">Haloferax massiliensis</name>
    <dbReference type="NCBI Taxonomy" id="1476858"/>
    <lineage>
        <taxon>Archaea</taxon>
        <taxon>Methanobacteriati</taxon>
        <taxon>Methanobacteriota</taxon>
        <taxon>Stenosarchaea group</taxon>
        <taxon>Halobacteria</taxon>
        <taxon>Halobacteriales</taxon>
        <taxon>Haloferacaceae</taxon>
        <taxon>Haloferax</taxon>
    </lineage>
</organism>
<comment type="similarity">
    <text evidence="1">Belongs to the Gfo/Idh/MocA family.</text>
</comment>
<dbReference type="SUPFAM" id="SSF51735">
    <property type="entry name" value="NAD(P)-binding Rossmann-fold domains"/>
    <property type="match status" value="1"/>
</dbReference>
<dbReference type="PANTHER" id="PTHR22604:SF105">
    <property type="entry name" value="TRANS-1,2-DIHYDROBENZENE-1,2-DIOL DEHYDROGENASE"/>
    <property type="match status" value="1"/>
</dbReference>
<dbReference type="GO" id="GO:0016491">
    <property type="term" value="F:oxidoreductase activity"/>
    <property type="evidence" value="ECO:0007669"/>
    <property type="project" value="UniProtKB-KW"/>
</dbReference>
<evidence type="ECO:0000256" key="1">
    <source>
        <dbReference type="ARBA" id="ARBA00010928"/>
    </source>
</evidence>
<dbReference type="PANTHER" id="PTHR22604">
    <property type="entry name" value="OXIDOREDUCTASES"/>
    <property type="match status" value="1"/>
</dbReference>
<keyword evidence="2" id="KW-0560">Oxidoreductase</keyword>
<dbReference type="Gene3D" id="3.40.50.720">
    <property type="entry name" value="NAD(P)-binding Rossmann-like Domain"/>
    <property type="match status" value="1"/>
</dbReference>
<protein>
    <submittedName>
        <fullName evidence="5">Glucose--fructose oxidoreductase</fullName>
    </submittedName>
</protein>
<dbReference type="InterPro" id="IPR036291">
    <property type="entry name" value="NAD(P)-bd_dom_sf"/>
</dbReference>
<evidence type="ECO:0000259" key="4">
    <source>
        <dbReference type="Pfam" id="PF22725"/>
    </source>
</evidence>
<dbReference type="InterPro" id="IPR000683">
    <property type="entry name" value="Gfo/Idh/MocA-like_OxRdtase_N"/>
</dbReference>
<name>A0A0D6JTV3_9EURY</name>
<feature type="domain" description="GFO/IDH/MocA-like oxidoreductase" evidence="4">
    <location>
        <begin position="131"/>
        <end position="244"/>
    </location>
</feature>
<dbReference type="InterPro" id="IPR055170">
    <property type="entry name" value="GFO_IDH_MocA-like_dom"/>
</dbReference>
<evidence type="ECO:0000259" key="3">
    <source>
        <dbReference type="Pfam" id="PF01408"/>
    </source>
</evidence>
<dbReference type="InterPro" id="IPR050984">
    <property type="entry name" value="Gfo/Idh/MocA_domain"/>
</dbReference>
<dbReference type="Gene3D" id="3.30.360.10">
    <property type="entry name" value="Dihydrodipicolinate Reductase, domain 2"/>
    <property type="match status" value="1"/>
</dbReference>
<dbReference type="OrthoDB" id="25239at2157"/>
<sequence>MKFGIVGTAGIGVKSVIPAVQASEHAAAAIASRDEARASAVADELGIPTAYGSYEALLADDSLDAVYIPLPNSLHADWVRAAADRGLHVLCEKPLTASADETAAVFDYCEDADVTLMEGFMYRFHPRTERAAELVASELGEVVSVTSNFSFRLPDGAENIRIDPDLAGGSVMDVGCYAVSAARLFLGTPDRVYATTTDTCDCGVDTRMSGVLEYDDGATARVESSFDTPETQYYRVQTTDGWLEAKTAFNVDPTASAELTYATDGRVVTETFDPTDSYRREVEAFARAVETGETPRIDREESVAVMRTIDAIYESAETGAAVDLN</sequence>
<dbReference type="Proteomes" id="UP000198902">
    <property type="component" value="Unassembled WGS sequence"/>
</dbReference>
<dbReference type="AlphaFoldDB" id="A0A0D6JTV3"/>
<evidence type="ECO:0000313" key="6">
    <source>
        <dbReference type="Proteomes" id="UP000198902"/>
    </source>
</evidence>
<evidence type="ECO:0000313" key="5">
    <source>
        <dbReference type="EMBL" id="CQR51789.1"/>
    </source>
</evidence>
<accession>A0A0D6JTV3</accession>
<gene>
    <name evidence="5" type="primary">gfo_1</name>
    <name evidence="5" type="ORF">BN996_02824</name>
</gene>
<dbReference type="GO" id="GO:0000166">
    <property type="term" value="F:nucleotide binding"/>
    <property type="evidence" value="ECO:0007669"/>
    <property type="project" value="InterPro"/>
</dbReference>
<dbReference type="SUPFAM" id="SSF55347">
    <property type="entry name" value="Glyceraldehyde-3-phosphate dehydrogenase-like, C-terminal domain"/>
    <property type="match status" value="1"/>
</dbReference>
<reference evidence="6" key="1">
    <citation type="submission" date="2015-03" db="EMBL/GenBank/DDBJ databases">
        <authorList>
            <person name="Urmite Genomes"/>
        </authorList>
    </citation>
    <scope>NUCLEOTIDE SEQUENCE [LARGE SCALE GENOMIC DNA]</scope>
    <source>
        <strain evidence="6">Arc-Hr</strain>
    </source>
</reference>
<dbReference type="EMBL" id="CSTE01000003">
    <property type="protein sequence ID" value="CQR51789.1"/>
    <property type="molecule type" value="Genomic_DNA"/>
</dbReference>
<keyword evidence="6" id="KW-1185">Reference proteome</keyword>
<feature type="domain" description="Gfo/Idh/MocA-like oxidoreductase N-terminal" evidence="3">
    <location>
        <begin position="1"/>
        <end position="120"/>
    </location>
</feature>
<dbReference type="Pfam" id="PF22725">
    <property type="entry name" value="GFO_IDH_MocA_C3"/>
    <property type="match status" value="1"/>
</dbReference>
<proteinExistence type="inferred from homology"/>